<dbReference type="RefSeq" id="WP_068140689.1">
    <property type="nucleotide sequence ID" value="NZ_CP042914.1"/>
</dbReference>
<evidence type="ECO:0000313" key="2">
    <source>
        <dbReference type="EMBL" id="QEG38990.1"/>
    </source>
</evidence>
<accession>A0A5B9QMY7</accession>
<keyword evidence="1" id="KW-0812">Transmembrane</keyword>
<feature type="transmembrane region" description="Helical" evidence="1">
    <location>
        <begin position="143"/>
        <end position="169"/>
    </location>
</feature>
<organism evidence="2 3">
    <name type="scientific">Roseimaritima ulvae</name>
    <dbReference type="NCBI Taxonomy" id="980254"/>
    <lineage>
        <taxon>Bacteria</taxon>
        <taxon>Pseudomonadati</taxon>
        <taxon>Planctomycetota</taxon>
        <taxon>Planctomycetia</taxon>
        <taxon>Pirellulales</taxon>
        <taxon>Pirellulaceae</taxon>
        <taxon>Roseimaritima</taxon>
    </lineage>
</organism>
<keyword evidence="1" id="KW-1133">Transmembrane helix</keyword>
<protein>
    <submittedName>
        <fullName evidence="2">Uncharacterized protein</fullName>
    </submittedName>
</protein>
<gene>
    <name evidence="2" type="ORF">UC8_09510</name>
</gene>
<keyword evidence="1" id="KW-0472">Membrane</keyword>
<proteinExistence type="predicted"/>
<dbReference type="EMBL" id="CP042914">
    <property type="protein sequence ID" value="QEG38990.1"/>
    <property type="molecule type" value="Genomic_DNA"/>
</dbReference>
<feature type="transmembrane region" description="Helical" evidence="1">
    <location>
        <begin position="189"/>
        <end position="210"/>
    </location>
</feature>
<keyword evidence="3" id="KW-1185">Reference proteome</keyword>
<dbReference type="OrthoDB" id="272855at2"/>
<sequence>MPAVSHALVTLRALLAVYGIALAAHTLQSWRSLDGLDVLAGLWSLWSTLAVVACGILVFIERAGAWRWAAGSAAVLVSWQAISALAEGAGRVSGGALSISGEVVWTLGDHAPRMAVALALAWAWSILAKNGTEDLPLQRLRRVAWLLCGASAVMFLMHAGKLIFFPASVEELLTRSLGRWNGYGWRPETVRHVLLGIGLVHVAAIIGIAVGRRRGPLCYMTVWGMMTSLSRLSAYSLFAWDEAFFRAANGGAALAALFLLPSWEPCRDESRLHQKDGTARVDSDR</sequence>
<feature type="transmembrane region" description="Helical" evidence="1">
    <location>
        <begin position="39"/>
        <end position="59"/>
    </location>
</feature>
<reference evidence="2 3" key="1">
    <citation type="submission" date="2019-08" db="EMBL/GenBank/DDBJ databases">
        <title>Deep-cultivation of Planctomycetes and their phenomic and genomic characterization uncovers novel biology.</title>
        <authorList>
            <person name="Wiegand S."/>
            <person name="Jogler M."/>
            <person name="Boedeker C."/>
            <person name="Pinto D."/>
            <person name="Vollmers J."/>
            <person name="Rivas-Marin E."/>
            <person name="Kohn T."/>
            <person name="Peeters S.H."/>
            <person name="Heuer A."/>
            <person name="Rast P."/>
            <person name="Oberbeckmann S."/>
            <person name="Bunk B."/>
            <person name="Jeske O."/>
            <person name="Meyerdierks A."/>
            <person name="Storesund J.E."/>
            <person name="Kallscheuer N."/>
            <person name="Luecker S."/>
            <person name="Lage O.M."/>
            <person name="Pohl T."/>
            <person name="Merkel B.J."/>
            <person name="Hornburger P."/>
            <person name="Mueller R.-W."/>
            <person name="Bruemmer F."/>
            <person name="Labrenz M."/>
            <person name="Spormann A.M."/>
            <person name="Op den Camp H."/>
            <person name="Overmann J."/>
            <person name="Amann R."/>
            <person name="Jetten M.S.M."/>
            <person name="Mascher T."/>
            <person name="Medema M.H."/>
            <person name="Devos D.P."/>
            <person name="Kaster A.-K."/>
            <person name="Ovreas L."/>
            <person name="Rohde M."/>
            <person name="Galperin M.Y."/>
            <person name="Jogler C."/>
        </authorList>
    </citation>
    <scope>NUCLEOTIDE SEQUENCE [LARGE SCALE GENOMIC DNA]</scope>
    <source>
        <strain evidence="2 3">UC8</strain>
    </source>
</reference>
<evidence type="ECO:0000256" key="1">
    <source>
        <dbReference type="SAM" id="Phobius"/>
    </source>
</evidence>
<dbReference type="AlphaFoldDB" id="A0A5B9QMY7"/>
<dbReference type="Proteomes" id="UP000325286">
    <property type="component" value="Chromosome"/>
</dbReference>
<name>A0A5B9QMY7_9BACT</name>
<dbReference type="KEGG" id="rul:UC8_09510"/>
<evidence type="ECO:0000313" key="3">
    <source>
        <dbReference type="Proteomes" id="UP000325286"/>
    </source>
</evidence>